<sequence length="273" mass="31146">MKIRTRTGSSPHHKVVFLLNVSHYSVQEGVKTYCLFASVDQLSRLATSITSVVTGWGLSALAVLTTTDIGNMASAFRDGLSPKTMNTMEYRRIQAKLFHIRTCLSHFALFNPTRSEIKKCLSHHRPSSASILEKTLGNLFQIHSELLLLRQHVEMSLWRLADSKLDDATIVLRDIIKDAVERKISFNGSLSPQNFRRLGPTQWLDDEIINYFVERWCSQSQTTLGFTTFFAETFLFQNSGPYCTVARTIFNRSQAEKLDRWYSKRLIAVSCLL</sequence>
<gene>
    <name evidence="1" type="ORF">K435DRAFT_809368</name>
</gene>
<reference evidence="1 2" key="1">
    <citation type="journal article" date="2019" name="Nat. Ecol. Evol.">
        <title>Megaphylogeny resolves global patterns of mushroom evolution.</title>
        <authorList>
            <person name="Varga T."/>
            <person name="Krizsan K."/>
            <person name="Foldi C."/>
            <person name="Dima B."/>
            <person name="Sanchez-Garcia M."/>
            <person name="Sanchez-Ramirez S."/>
            <person name="Szollosi G.J."/>
            <person name="Szarkandi J.G."/>
            <person name="Papp V."/>
            <person name="Albert L."/>
            <person name="Andreopoulos W."/>
            <person name="Angelini C."/>
            <person name="Antonin V."/>
            <person name="Barry K.W."/>
            <person name="Bougher N.L."/>
            <person name="Buchanan P."/>
            <person name="Buyck B."/>
            <person name="Bense V."/>
            <person name="Catcheside P."/>
            <person name="Chovatia M."/>
            <person name="Cooper J."/>
            <person name="Damon W."/>
            <person name="Desjardin D."/>
            <person name="Finy P."/>
            <person name="Geml J."/>
            <person name="Haridas S."/>
            <person name="Hughes K."/>
            <person name="Justo A."/>
            <person name="Karasinski D."/>
            <person name="Kautmanova I."/>
            <person name="Kiss B."/>
            <person name="Kocsube S."/>
            <person name="Kotiranta H."/>
            <person name="LaButti K.M."/>
            <person name="Lechner B.E."/>
            <person name="Liimatainen K."/>
            <person name="Lipzen A."/>
            <person name="Lukacs Z."/>
            <person name="Mihaltcheva S."/>
            <person name="Morgado L.N."/>
            <person name="Niskanen T."/>
            <person name="Noordeloos M.E."/>
            <person name="Ohm R.A."/>
            <person name="Ortiz-Santana B."/>
            <person name="Ovrebo C."/>
            <person name="Racz N."/>
            <person name="Riley R."/>
            <person name="Savchenko A."/>
            <person name="Shiryaev A."/>
            <person name="Soop K."/>
            <person name="Spirin V."/>
            <person name="Szebenyi C."/>
            <person name="Tomsovsky M."/>
            <person name="Tulloss R.E."/>
            <person name="Uehling J."/>
            <person name="Grigoriev I.V."/>
            <person name="Vagvolgyi C."/>
            <person name="Papp T."/>
            <person name="Martin F.M."/>
            <person name="Miettinen O."/>
            <person name="Hibbett D.S."/>
            <person name="Nagy L.G."/>
        </authorList>
    </citation>
    <scope>NUCLEOTIDE SEQUENCE [LARGE SCALE GENOMIC DNA]</scope>
    <source>
        <strain evidence="1 2">CBS 962.96</strain>
    </source>
</reference>
<accession>A0A4S8KYV0</accession>
<dbReference type="OrthoDB" id="10582986at2759"/>
<keyword evidence="2" id="KW-1185">Reference proteome</keyword>
<name>A0A4S8KYV0_DENBC</name>
<dbReference type="Gene3D" id="3.40.395.10">
    <property type="entry name" value="Adenoviral Proteinase, Chain A"/>
    <property type="match status" value="1"/>
</dbReference>
<dbReference type="AlphaFoldDB" id="A0A4S8KYV0"/>
<organism evidence="1 2">
    <name type="scientific">Dendrothele bispora (strain CBS 962.96)</name>
    <dbReference type="NCBI Taxonomy" id="1314807"/>
    <lineage>
        <taxon>Eukaryota</taxon>
        <taxon>Fungi</taxon>
        <taxon>Dikarya</taxon>
        <taxon>Basidiomycota</taxon>
        <taxon>Agaricomycotina</taxon>
        <taxon>Agaricomycetes</taxon>
        <taxon>Agaricomycetidae</taxon>
        <taxon>Agaricales</taxon>
        <taxon>Agaricales incertae sedis</taxon>
        <taxon>Dendrothele</taxon>
    </lineage>
</organism>
<dbReference type="InterPro" id="IPR038765">
    <property type="entry name" value="Papain-like_cys_pep_sf"/>
</dbReference>
<dbReference type="Proteomes" id="UP000297245">
    <property type="component" value="Unassembled WGS sequence"/>
</dbReference>
<dbReference type="SUPFAM" id="SSF54001">
    <property type="entry name" value="Cysteine proteinases"/>
    <property type="match status" value="1"/>
</dbReference>
<proteinExistence type="predicted"/>
<protein>
    <submittedName>
        <fullName evidence="1">Uncharacterized protein</fullName>
    </submittedName>
</protein>
<evidence type="ECO:0000313" key="2">
    <source>
        <dbReference type="Proteomes" id="UP000297245"/>
    </source>
</evidence>
<evidence type="ECO:0000313" key="1">
    <source>
        <dbReference type="EMBL" id="THU81093.1"/>
    </source>
</evidence>
<dbReference type="EMBL" id="ML179841">
    <property type="protein sequence ID" value="THU81093.1"/>
    <property type="molecule type" value="Genomic_DNA"/>
</dbReference>